<protein>
    <submittedName>
        <fullName evidence="15">Miniconductance mechanosensitive channel MscM</fullName>
    </submittedName>
</protein>
<dbReference type="EMBL" id="SJPK01000001">
    <property type="protein sequence ID" value="TWT74909.1"/>
    <property type="molecule type" value="Genomic_DNA"/>
</dbReference>
<feature type="transmembrane region" description="Helical" evidence="9">
    <location>
        <begin position="536"/>
        <end position="556"/>
    </location>
</feature>
<dbReference type="Gene3D" id="1.10.287.1260">
    <property type="match status" value="1"/>
</dbReference>
<evidence type="ECO:0000256" key="3">
    <source>
        <dbReference type="ARBA" id="ARBA00022475"/>
    </source>
</evidence>
<comment type="subcellular location">
    <subcellularLocation>
        <location evidence="1">Cell membrane</location>
        <topology evidence="1">Multi-pass membrane protein</topology>
    </subcellularLocation>
</comment>
<dbReference type="InterPro" id="IPR049278">
    <property type="entry name" value="MS_channel_C"/>
</dbReference>
<dbReference type="GO" id="GO:0005886">
    <property type="term" value="C:plasma membrane"/>
    <property type="evidence" value="ECO:0007669"/>
    <property type="project" value="UniProtKB-SubCell"/>
</dbReference>
<dbReference type="InterPro" id="IPR049142">
    <property type="entry name" value="MS_channel_1st"/>
</dbReference>
<organism evidence="15 16">
    <name type="scientific">Allorhodopirellula solitaria</name>
    <dbReference type="NCBI Taxonomy" id="2527987"/>
    <lineage>
        <taxon>Bacteria</taxon>
        <taxon>Pseudomonadati</taxon>
        <taxon>Planctomycetota</taxon>
        <taxon>Planctomycetia</taxon>
        <taxon>Pirellulales</taxon>
        <taxon>Pirellulaceae</taxon>
        <taxon>Allorhodopirellula</taxon>
    </lineage>
</organism>
<keyword evidence="16" id="KW-1185">Reference proteome</keyword>
<feature type="transmembrane region" description="Helical" evidence="9">
    <location>
        <begin position="664"/>
        <end position="681"/>
    </location>
</feature>
<feature type="domain" description="Mechanosensitive ion channel MscS" evidence="11">
    <location>
        <begin position="972"/>
        <end position="1037"/>
    </location>
</feature>
<keyword evidence="5 9" id="KW-1133">Transmembrane helix</keyword>
<dbReference type="Pfam" id="PF21082">
    <property type="entry name" value="MS_channel_3rd"/>
    <property type="match status" value="1"/>
</dbReference>
<dbReference type="PANTHER" id="PTHR30347">
    <property type="entry name" value="POTASSIUM CHANNEL RELATED"/>
    <property type="match status" value="1"/>
</dbReference>
<dbReference type="InterPro" id="IPR011014">
    <property type="entry name" value="MscS_channel_TM-2"/>
</dbReference>
<evidence type="ECO:0000256" key="4">
    <source>
        <dbReference type="ARBA" id="ARBA00022692"/>
    </source>
</evidence>
<feature type="domain" description="Mechanosensitive ion channel MscS C-terminal" evidence="13">
    <location>
        <begin position="1045"/>
        <end position="1128"/>
    </location>
</feature>
<feature type="transmembrane region" description="Helical" evidence="9">
    <location>
        <begin position="739"/>
        <end position="763"/>
    </location>
</feature>
<feature type="domain" description="Mechanosensitive ion channel transmembrane helices 2/3" evidence="14">
    <location>
        <begin position="932"/>
        <end position="970"/>
    </location>
</feature>
<dbReference type="InterPro" id="IPR025692">
    <property type="entry name" value="MscS_IM_dom1"/>
</dbReference>
<feature type="coiled-coil region" evidence="7">
    <location>
        <begin position="460"/>
        <end position="490"/>
    </location>
</feature>
<feature type="transmembrane region" description="Helical" evidence="9">
    <location>
        <begin position="956"/>
        <end position="984"/>
    </location>
</feature>
<keyword evidence="3" id="KW-1003">Cell membrane</keyword>
<evidence type="ECO:0000256" key="7">
    <source>
        <dbReference type="SAM" id="Coils"/>
    </source>
</evidence>
<dbReference type="GO" id="GO:0008381">
    <property type="term" value="F:mechanosensitive monoatomic ion channel activity"/>
    <property type="evidence" value="ECO:0007669"/>
    <property type="project" value="UniProtKB-ARBA"/>
</dbReference>
<evidence type="ECO:0000256" key="6">
    <source>
        <dbReference type="ARBA" id="ARBA00023136"/>
    </source>
</evidence>
<keyword evidence="6 9" id="KW-0472">Membrane</keyword>
<reference evidence="15 16" key="1">
    <citation type="submission" date="2019-02" db="EMBL/GenBank/DDBJ databases">
        <title>Deep-cultivation of Planctomycetes and their phenomic and genomic characterization uncovers novel biology.</title>
        <authorList>
            <person name="Wiegand S."/>
            <person name="Jogler M."/>
            <person name="Boedeker C."/>
            <person name="Pinto D."/>
            <person name="Vollmers J."/>
            <person name="Rivas-Marin E."/>
            <person name="Kohn T."/>
            <person name="Peeters S.H."/>
            <person name="Heuer A."/>
            <person name="Rast P."/>
            <person name="Oberbeckmann S."/>
            <person name="Bunk B."/>
            <person name="Jeske O."/>
            <person name="Meyerdierks A."/>
            <person name="Storesund J.E."/>
            <person name="Kallscheuer N."/>
            <person name="Luecker S."/>
            <person name="Lage O.M."/>
            <person name="Pohl T."/>
            <person name="Merkel B.J."/>
            <person name="Hornburger P."/>
            <person name="Mueller R.-W."/>
            <person name="Bruemmer F."/>
            <person name="Labrenz M."/>
            <person name="Spormann A.M."/>
            <person name="Op Den Camp H."/>
            <person name="Overmann J."/>
            <person name="Amann R."/>
            <person name="Jetten M.S.M."/>
            <person name="Mascher T."/>
            <person name="Medema M.H."/>
            <person name="Devos D.P."/>
            <person name="Kaster A.-K."/>
            <person name="Ovreas L."/>
            <person name="Rohde M."/>
            <person name="Galperin M.Y."/>
            <person name="Jogler C."/>
        </authorList>
    </citation>
    <scope>NUCLEOTIDE SEQUENCE [LARGE SCALE GENOMIC DNA]</scope>
    <source>
        <strain evidence="15 16">CA85</strain>
    </source>
</reference>
<accession>A0A5C5YJ78</accession>
<feature type="transmembrane region" description="Helical" evidence="9">
    <location>
        <begin position="693"/>
        <end position="711"/>
    </location>
</feature>
<feature type="signal peptide" evidence="10">
    <location>
        <begin position="1"/>
        <end position="22"/>
    </location>
</feature>
<proteinExistence type="inferred from homology"/>
<feature type="transmembrane region" description="Helical" evidence="9">
    <location>
        <begin position="577"/>
        <end position="604"/>
    </location>
</feature>
<sequence length="1155" mass="129127" precursor="true">MKSLHCTAVSLLLLLCCSGGDALSQSPGQPQPSAQSSTGQPPPFVAVEEDDDTQTSDAEAADTNPADTKQTPLRNAKAVAAEIERINSDSSIDPHQRELLLAALQDLAAVYADQRVVANALAGVQKSLENIETDKQTAQRESEKPLDELEPINDRYLSIEEVKQSELQATTSLTEARERLQKIDAALASRTTRLEKLAIDISALRREIETLEASSVGKFNDDPDGQLRAVHESLRDAKLATSKERLTLLLQEKLLVEAQADLLPLQRTAGQRRVRQAEVIYDLWSSLLKDRRQSQIKQDLQQYEKSINDAGGDPNSSQVLRQGDLWVEIIGDTDQADRSLAKEKLETDKWSAQLAETESQIAQAKRSGERFTNSMGLQLQLMDSQLPSLTSILARIEAIDKLIEERRVLQRQLELTLQGTDNSLAGELPMEFFSDRVLLGNDRGFKHLPSAESALLEKFIGDLQTHLNKLAERRRELESLREAVTELSQLIDSHVIWIRNEAVFRFADIPLAWKAFRWMVRPQYIRLLSTRMGEGFWYYPQLILIALFALATATFLGTRLRRRIIELGKKASSRQNLSLRPTFATLLWSFVLMLPIVVLLWVGSEALAKSPRGEPIVRAVSHALAIAAIAVAPIELLRQWLRPEGLAIAHFQTDADSISGLRRWLRILIDIGLPLLVLYVTASHLGRYQLTEALSRVTLMAGMVLLSVVLWRTLEPERGIFSVAIRDKPNGWLARLKNIWFLPIVWTPIVFAIVSIMGFGSAAEVLIRQFYLTFCLVMTTYFMSGAMRRWLLTQRRRLAWAIHRERLEQSERLGQTGVDVEPLASLEASEINAQTTHLISTFLAIGTLFGVAWIWSPVLPVVGYLDAIHLWGSVDAKGEISYITLADLVKTIPIVVLTWASVRNLPGLIEGVLLERLPIEKPVRYAITTLGTYLLMFIGLTMAAKTLGLRWDNIQWLVAALGVGLGFGLQEIFANFVSGLILLFEQPIRVGDVVTLGDTTGVVARIQMRATTVTNWDRQELIIPNKDLITGRLINWTLTDTTNRIVIDVGVAYGSNTEHACELLHQVCRESELISKDPEPVVTFEGFGDSSLNLVLRCYLADLENRLNSIHELHTLINQTFQAEGIEIAFPQRDLHLRSMPPELTKALLNGTSQA</sequence>
<keyword evidence="7" id="KW-0175">Coiled coil</keyword>
<feature type="compositionally biased region" description="Low complexity" evidence="8">
    <location>
        <begin position="23"/>
        <end position="39"/>
    </location>
</feature>
<dbReference type="InterPro" id="IPR006685">
    <property type="entry name" value="MscS_channel_2nd"/>
</dbReference>
<evidence type="ECO:0000256" key="2">
    <source>
        <dbReference type="ARBA" id="ARBA00008017"/>
    </source>
</evidence>
<dbReference type="Pfam" id="PF00924">
    <property type="entry name" value="MS_channel_2nd"/>
    <property type="match status" value="1"/>
</dbReference>
<evidence type="ECO:0000259" key="12">
    <source>
        <dbReference type="Pfam" id="PF12794"/>
    </source>
</evidence>
<gene>
    <name evidence="15" type="primary">mscM_1</name>
    <name evidence="15" type="ORF">CA85_01970</name>
</gene>
<evidence type="ECO:0000313" key="16">
    <source>
        <dbReference type="Proteomes" id="UP000318053"/>
    </source>
</evidence>
<comment type="caution">
    <text evidence="15">The sequence shown here is derived from an EMBL/GenBank/DDBJ whole genome shotgun (WGS) entry which is preliminary data.</text>
</comment>
<feature type="chain" id="PRO_5023135580" evidence="10">
    <location>
        <begin position="23"/>
        <end position="1155"/>
    </location>
</feature>
<dbReference type="InterPro" id="IPR052702">
    <property type="entry name" value="MscS-like_channel"/>
</dbReference>
<name>A0A5C5YJ78_9BACT</name>
<dbReference type="PANTHER" id="PTHR30347:SF1">
    <property type="entry name" value="MECHANOSENSITIVE CHANNEL MSCK"/>
    <property type="match status" value="1"/>
</dbReference>
<evidence type="ECO:0000259" key="14">
    <source>
        <dbReference type="Pfam" id="PF21088"/>
    </source>
</evidence>
<dbReference type="SUPFAM" id="SSF82689">
    <property type="entry name" value="Mechanosensitive channel protein MscS (YggB), C-terminal domain"/>
    <property type="match status" value="1"/>
</dbReference>
<dbReference type="InterPro" id="IPR011066">
    <property type="entry name" value="MscS_channel_C_sf"/>
</dbReference>
<dbReference type="Proteomes" id="UP000318053">
    <property type="component" value="Unassembled WGS sequence"/>
</dbReference>
<feature type="transmembrane region" description="Helical" evidence="9">
    <location>
        <begin position="616"/>
        <end position="637"/>
    </location>
</feature>
<dbReference type="Pfam" id="PF21088">
    <property type="entry name" value="MS_channel_1st"/>
    <property type="match status" value="1"/>
</dbReference>
<evidence type="ECO:0000259" key="13">
    <source>
        <dbReference type="Pfam" id="PF21082"/>
    </source>
</evidence>
<dbReference type="Pfam" id="PF12794">
    <property type="entry name" value="MscS_TM"/>
    <property type="match status" value="1"/>
</dbReference>
<feature type="domain" description="Mechanosensitive ion channel inner membrane" evidence="12">
    <location>
        <begin position="542"/>
        <end position="871"/>
    </location>
</feature>
<evidence type="ECO:0000256" key="8">
    <source>
        <dbReference type="SAM" id="MobiDB-lite"/>
    </source>
</evidence>
<feature type="region of interest" description="Disordered" evidence="8">
    <location>
        <begin position="23"/>
        <end position="74"/>
    </location>
</feature>
<evidence type="ECO:0000256" key="5">
    <source>
        <dbReference type="ARBA" id="ARBA00022989"/>
    </source>
</evidence>
<dbReference type="Gene3D" id="3.30.70.100">
    <property type="match status" value="1"/>
</dbReference>
<dbReference type="SUPFAM" id="SSF82861">
    <property type="entry name" value="Mechanosensitive channel protein MscS (YggB), transmembrane region"/>
    <property type="match status" value="1"/>
</dbReference>
<evidence type="ECO:0000313" key="15">
    <source>
        <dbReference type="EMBL" id="TWT74909.1"/>
    </source>
</evidence>
<dbReference type="AlphaFoldDB" id="A0A5C5YJ78"/>
<dbReference type="InterPro" id="IPR023408">
    <property type="entry name" value="MscS_beta-dom_sf"/>
</dbReference>
<dbReference type="InterPro" id="IPR010920">
    <property type="entry name" value="LSM_dom_sf"/>
</dbReference>
<feature type="transmembrane region" description="Helical" evidence="9">
    <location>
        <begin position="838"/>
        <end position="856"/>
    </location>
</feature>
<feature type="transmembrane region" description="Helical" evidence="9">
    <location>
        <begin position="923"/>
        <end position="944"/>
    </location>
</feature>
<comment type="similarity">
    <text evidence="2">Belongs to the MscS (TC 1.A.23) family.</text>
</comment>
<keyword evidence="4 9" id="KW-0812">Transmembrane</keyword>
<dbReference type="Gene3D" id="2.30.30.60">
    <property type="match status" value="1"/>
</dbReference>
<feature type="transmembrane region" description="Helical" evidence="9">
    <location>
        <begin position="769"/>
        <end position="787"/>
    </location>
</feature>
<keyword evidence="10" id="KW-0732">Signal</keyword>
<evidence type="ECO:0000256" key="9">
    <source>
        <dbReference type="SAM" id="Phobius"/>
    </source>
</evidence>
<evidence type="ECO:0000256" key="10">
    <source>
        <dbReference type="SAM" id="SignalP"/>
    </source>
</evidence>
<evidence type="ECO:0000256" key="1">
    <source>
        <dbReference type="ARBA" id="ARBA00004651"/>
    </source>
</evidence>
<evidence type="ECO:0000259" key="11">
    <source>
        <dbReference type="Pfam" id="PF00924"/>
    </source>
</evidence>
<dbReference type="SUPFAM" id="SSF50182">
    <property type="entry name" value="Sm-like ribonucleoproteins"/>
    <property type="match status" value="1"/>
</dbReference>
<dbReference type="RefSeq" id="WP_146389320.1">
    <property type="nucleotide sequence ID" value="NZ_SJPK01000001.1"/>
</dbReference>
<dbReference type="OrthoDB" id="9809206at2"/>